<gene>
    <name evidence="2" type="ORF">PVAP13_6NG004231</name>
</gene>
<organism evidence="2 3">
    <name type="scientific">Panicum virgatum</name>
    <name type="common">Blackwell switchgrass</name>
    <dbReference type="NCBI Taxonomy" id="38727"/>
    <lineage>
        <taxon>Eukaryota</taxon>
        <taxon>Viridiplantae</taxon>
        <taxon>Streptophyta</taxon>
        <taxon>Embryophyta</taxon>
        <taxon>Tracheophyta</taxon>
        <taxon>Spermatophyta</taxon>
        <taxon>Magnoliopsida</taxon>
        <taxon>Liliopsida</taxon>
        <taxon>Poales</taxon>
        <taxon>Poaceae</taxon>
        <taxon>PACMAD clade</taxon>
        <taxon>Panicoideae</taxon>
        <taxon>Panicodae</taxon>
        <taxon>Paniceae</taxon>
        <taxon>Panicinae</taxon>
        <taxon>Panicum</taxon>
        <taxon>Panicum sect. Hiantes</taxon>
    </lineage>
</organism>
<feature type="region of interest" description="Disordered" evidence="1">
    <location>
        <begin position="1"/>
        <end position="120"/>
    </location>
</feature>
<evidence type="ECO:0000313" key="2">
    <source>
        <dbReference type="EMBL" id="KAG2576078.1"/>
    </source>
</evidence>
<name>A0A8T0QSM2_PANVG</name>
<dbReference type="AlphaFoldDB" id="A0A8T0QSM2"/>
<reference evidence="2 3" key="1">
    <citation type="submission" date="2020-05" db="EMBL/GenBank/DDBJ databases">
        <title>WGS assembly of Panicum virgatum.</title>
        <authorList>
            <person name="Lovell J.T."/>
            <person name="Jenkins J."/>
            <person name="Shu S."/>
            <person name="Juenger T.E."/>
            <person name="Schmutz J."/>
        </authorList>
    </citation>
    <scope>NUCLEOTIDE SEQUENCE [LARGE SCALE GENOMIC DNA]</scope>
    <source>
        <strain evidence="3">cv. AP13</strain>
    </source>
</reference>
<feature type="compositionally biased region" description="Low complexity" evidence="1">
    <location>
        <begin position="54"/>
        <end position="63"/>
    </location>
</feature>
<comment type="caution">
    <text evidence="2">The sequence shown here is derived from an EMBL/GenBank/DDBJ whole genome shotgun (WGS) entry which is preliminary data.</text>
</comment>
<dbReference type="Proteomes" id="UP000823388">
    <property type="component" value="Chromosome 6N"/>
</dbReference>
<evidence type="ECO:0000313" key="3">
    <source>
        <dbReference type="Proteomes" id="UP000823388"/>
    </source>
</evidence>
<accession>A0A8T0QSM2</accession>
<dbReference type="EMBL" id="CM029048">
    <property type="protein sequence ID" value="KAG2576078.1"/>
    <property type="molecule type" value="Genomic_DNA"/>
</dbReference>
<feature type="compositionally biased region" description="Basic and acidic residues" evidence="1">
    <location>
        <begin position="1"/>
        <end position="30"/>
    </location>
</feature>
<sequence>MSRAERGERRAREVAPRWELRGGMHGEQRRGLARSGGGMGAAAGARCTERPWTSSRAAGSGDRSGQRARCRGGGGSAFPGAAEQPHRERRPRGVTASRGTAQPAQSGGRGGSGCRRAQPTKIAARVEQCGAEPGARACCEIPLI</sequence>
<evidence type="ECO:0000256" key="1">
    <source>
        <dbReference type="SAM" id="MobiDB-lite"/>
    </source>
</evidence>
<keyword evidence="3" id="KW-1185">Reference proteome</keyword>
<protein>
    <submittedName>
        <fullName evidence="2">Uncharacterized protein</fullName>
    </submittedName>
</protein>
<proteinExistence type="predicted"/>